<dbReference type="GO" id="GO:0003824">
    <property type="term" value="F:catalytic activity"/>
    <property type="evidence" value="ECO:0007669"/>
    <property type="project" value="InterPro"/>
</dbReference>
<dbReference type="GO" id="GO:0008610">
    <property type="term" value="P:lipid biosynthetic process"/>
    <property type="evidence" value="ECO:0007669"/>
    <property type="project" value="UniProtKB-ARBA"/>
</dbReference>
<dbReference type="FunFam" id="3.40.50.980:FF:000001">
    <property type="entry name" value="Non-ribosomal peptide synthetase"/>
    <property type="match status" value="1"/>
</dbReference>
<dbReference type="Gene3D" id="3.30.559.10">
    <property type="entry name" value="Chloramphenicol acetyltransferase-like domain"/>
    <property type="match status" value="1"/>
</dbReference>
<dbReference type="Pfam" id="PF00501">
    <property type="entry name" value="AMP-binding"/>
    <property type="match status" value="1"/>
</dbReference>
<dbReference type="SUPFAM" id="SSF47336">
    <property type="entry name" value="ACP-like"/>
    <property type="match status" value="1"/>
</dbReference>
<protein>
    <submittedName>
        <fullName evidence="7">Putative Amino acid adenylation</fullName>
    </submittedName>
</protein>
<dbReference type="SUPFAM" id="SSF52777">
    <property type="entry name" value="CoA-dependent acyltransferases"/>
    <property type="match status" value="2"/>
</dbReference>
<keyword evidence="3" id="KW-0596">Phosphopantetheine</keyword>
<dbReference type="PANTHER" id="PTHR45527">
    <property type="entry name" value="NONRIBOSOMAL PEPTIDE SYNTHETASE"/>
    <property type="match status" value="1"/>
</dbReference>
<dbReference type="InterPro" id="IPR001242">
    <property type="entry name" value="Condensation_dom"/>
</dbReference>
<comment type="caution">
    <text evidence="7">The sequence shown here is derived from an EMBL/GenBank/DDBJ whole genome shotgun (WGS) entry which is preliminary data.</text>
</comment>
<evidence type="ECO:0000256" key="1">
    <source>
        <dbReference type="ARBA" id="ARBA00001957"/>
    </source>
</evidence>
<reference evidence="7 8" key="1">
    <citation type="journal article" date="2013" name="Genome Announc.">
        <title>Draft Genome Sequence of Streptomyces viridochromogenes Strain Tu57, Producer of Avilamycin.</title>
        <authorList>
            <person name="Gruning B.A."/>
            <person name="Erxleben A."/>
            <person name="Hahnlein A."/>
            <person name="Gunther S."/>
        </authorList>
    </citation>
    <scope>NUCLEOTIDE SEQUENCE [LARGE SCALE GENOMIC DNA]</scope>
    <source>
        <strain evidence="7 8">Tue57</strain>
    </source>
</reference>
<feature type="region of interest" description="Disordered" evidence="5">
    <location>
        <begin position="1010"/>
        <end position="1050"/>
    </location>
</feature>
<evidence type="ECO:0000313" key="8">
    <source>
        <dbReference type="Proteomes" id="UP000011205"/>
    </source>
</evidence>
<dbReference type="Gene3D" id="3.40.50.1820">
    <property type="entry name" value="alpha/beta hydrolase"/>
    <property type="match status" value="1"/>
</dbReference>
<organism evidence="7 8">
    <name type="scientific">Streptomyces viridochromogenes Tue57</name>
    <dbReference type="NCBI Taxonomy" id="1160705"/>
    <lineage>
        <taxon>Bacteria</taxon>
        <taxon>Bacillati</taxon>
        <taxon>Actinomycetota</taxon>
        <taxon>Actinomycetes</taxon>
        <taxon>Kitasatosporales</taxon>
        <taxon>Streptomycetaceae</taxon>
        <taxon>Streptomyces</taxon>
    </lineage>
</organism>
<dbReference type="PATRIC" id="fig|1160705.3.peg.7755"/>
<dbReference type="InterPro" id="IPR009081">
    <property type="entry name" value="PP-bd_ACP"/>
</dbReference>
<dbReference type="SMART" id="SM00823">
    <property type="entry name" value="PKS_PP"/>
    <property type="match status" value="1"/>
</dbReference>
<dbReference type="FunFam" id="1.10.1200.10:FF:000005">
    <property type="entry name" value="Nonribosomal peptide synthetase 1"/>
    <property type="match status" value="1"/>
</dbReference>
<dbReference type="GO" id="GO:0005829">
    <property type="term" value="C:cytosol"/>
    <property type="evidence" value="ECO:0007669"/>
    <property type="project" value="TreeGrafter"/>
</dbReference>
<dbReference type="InterPro" id="IPR036736">
    <property type="entry name" value="ACP-like_sf"/>
</dbReference>
<dbReference type="Pfam" id="PF00550">
    <property type="entry name" value="PP-binding"/>
    <property type="match status" value="1"/>
</dbReference>
<evidence type="ECO:0000256" key="3">
    <source>
        <dbReference type="ARBA" id="ARBA00022450"/>
    </source>
</evidence>
<dbReference type="InterPro" id="IPR020806">
    <property type="entry name" value="PKS_PP-bd"/>
</dbReference>
<evidence type="ECO:0000256" key="4">
    <source>
        <dbReference type="ARBA" id="ARBA00022553"/>
    </source>
</evidence>
<evidence type="ECO:0000259" key="6">
    <source>
        <dbReference type="PROSITE" id="PS50075"/>
    </source>
</evidence>
<dbReference type="NCBIfam" id="TIGR01733">
    <property type="entry name" value="AA-adenyl-dom"/>
    <property type="match status" value="1"/>
</dbReference>
<dbReference type="InterPro" id="IPR000873">
    <property type="entry name" value="AMP-dep_synth/lig_dom"/>
</dbReference>
<gene>
    <name evidence="7" type="ORF">STVIR_7844</name>
</gene>
<dbReference type="PROSITE" id="PS50075">
    <property type="entry name" value="CARRIER"/>
    <property type="match status" value="1"/>
</dbReference>
<evidence type="ECO:0000313" key="7">
    <source>
        <dbReference type="EMBL" id="ELS51233.1"/>
    </source>
</evidence>
<dbReference type="SUPFAM" id="SSF56801">
    <property type="entry name" value="Acetyl-CoA synthetase-like"/>
    <property type="match status" value="1"/>
</dbReference>
<dbReference type="AlphaFoldDB" id="L8P553"/>
<dbReference type="InterPro" id="IPR023213">
    <property type="entry name" value="CAT-like_dom_sf"/>
</dbReference>
<dbReference type="CDD" id="cd19543">
    <property type="entry name" value="DCL_NRPS"/>
    <property type="match status" value="1"/>
</dbReference>
<dbReference type="GO" id="GO:0044550">
    <property type="term" value="P:secondary metabolite biosynthetic process"/>
    <property type="evidence" value="ECO:0007669"/>
    <property type="project" value="TreeGrafter"/>
</dbReference>
<proteinExistence type="inferred from homology"/>
<dbReference type="InterPro" id="IPR020845">
    <property type="entry name" value="AMP-binding_CS"/>
</dbReference>
<dbReference type="FunFam" id="3.30.300.30:FF:000010">
    <property type="entry name" value="Enterobactin synthetase component F"/>
    <property type="match status" value="1"/>
</dbReference>
<dbReference type="RefSeq" id="WP_004003308.1">
    <property type="nucleotide sequence ID" value="NZ_AMLP01000240.1"/>
</dbReference>
<sequence>MEDVLPLSPMQEGMVFHALYDEGARDVYTGQTVIRLEGPVDASRMSLAVSGLLIRHANLRAAFRTTRSGRAVQVVSSAVPLPWHFTDLGSLPAREREPALDRLLGEDRDERFDLTRPPLVRFRLVRLGERDHRLLISSHHLLWDGWSAPVLVRELFRLYRSGGDAAALPAVRPYRDYLAWLSRQDREAAKEAWRAALHGLDEPSLIAPEARDRPVEQPERLVLELSEAQTSALTGAARARGVTVSTVLQGLWAVLLGRLTGRTDVVLGATVSGRDADVPGIETMVGLFINTLPVRVRLRPEEPLADLLGRLQSERSALLGHQHLGLADIQRAAGHAVLFDTLLVFESYPVDDDGIARALGGDGPRMTGVSVRDATHYPLTLTALPGTRLTLTFSHQPGALDQAAVTRISTQLAQLVGEFTEDPVRPVARLRADEPPAQNTARPLPHPTVRALFEDQAARTPDAPAVRHGDSVLTFRQLDARADRLAAALNARGAGPETVVAVALPRGPELVTALLAVLKAGAACMPVDPGYPPDRIALMLGDAEPRLVICDPPTARRLRIERESVCPPDAEAAVRRRPALSPEHPAYVIFTSGSTGRPKGVVGTQRALANRLDWGRELGDGPPGVRVSKSPLSFIDGLTELLGALVAGEAVALADDESTGDPTALAALADRHRATLLTAVPSLYTTLVESASPAAFSSVRTWVSSGEPLSGELADAITRRRPQARLVNLYGCSEAAGDSLIHIHDGGEGPVPLGRPIANTRVHVLDPFLRPSPVGAVGELYLAGAGLARGYLNQPGRTAERFVADPFGPPGSRLYRTGDLARLRPDGTVEFLGRADDQVKIRGFRVEPGEIEAAARALPGVDRAAVVAREDGSAPRRLVAYVVAAPGAALDPLALRRTLAERLPGHLVPSAVVLLDRLPLTPSGKLDRRALPAPDFTGQAGFEPPRTEPEKVLCGLFAEVLGLERVGVHDDFFERGGDSIVSVRLADRARRAGLTLSPRDVFTHRTPAGLARALPDEPGPGPEEFTPSGAPLVSLSQSQLDNVKARWRTR</sequence>
<name>L8P553_STRVR</name>
<dbReference type="Gene3D" id="3.40.50.980">
    <property type="match status" value="2"/>
</dbReference>
<dbReference type="Proteomes" id="UP000011205">
    <property type="component" value="Unassembled WGS sequence"/>
</dbReference>
<dbReference type="InterPro" id="IPR010071">
    <property type="entry name" value="AA_adenyl_dom"/>
</dbReference>
<dbReference type="EMBL" id="AMLP01000240">
    <property type="protein sequence ID" value="ELS51233.1"/>
    <property type="molecule type" value="Genomic_DNA"/>
</dbReference>
<dbReference type="Gene3D" id="3.30.300.30">
    <property type="match status" value="1"/>
</dbReference>
<comment type="cofactor">
    <cofactor evidence="1">
        <name>pantetheine 4'-phosphate</name>
        <dbReference type="ChEBI" id="CHEBI:47942"/>
    </cofactor>
</comment>
<dbReference type="FunFam" id="2.30.38.10:FF:000001">
    <property type="entry name" value="Non-ribosomal peptide synthetase PvdI"/>
    <property type="match status" value="1"/>
</dbReference>
<comment type="similarity">
    <text evidence="2">Belongs to the ATP-dependent AMP-binding enzyme family.</text>
</comment>
<dbReference type="Gene3D" id="3.30.559.30">
    <property type="entry name" value="Nonribosomal peptide synthetase, condensation domain"/>
    <property type="match status" value="1"/>
</dbReference>
<dbReference type="InterPro" id="IPR045851">
    <property type="entry name" value="AMP-bd_C_sf"/>
</dbReference>
<dbReference type="GO" id="GO:0017000">
    <property type="term" value="P:antibiotic biosynthetic process"/>
    <property type="evidence" value="ECO:0007669"/>
    <property type="project" value="UniProtKB-ARBA"/>
</dbReference>
<dbReference type="GO" id="GO:0031177">
    <property type="term" value="F:phosphopantetheine binding"/>
    <property type="evidence" value="ECO:0007669"/>
    <property type="project" value="InterPro"/>
</dbReference>
<dbReference type="Gene3D" id="2.30.38.10">
    <property type="entry name" value="Luciferase, Domain 3"/>
    <property type="match status" value="1"/>
</dbReference>
<dbReference type="CDD" id="cd05930">
    <property type="entry name" value="A_NRPS"/>
    <property type="match status" value="1"/>
</dbReference>
<dbReference type="PROSITE" id="PS00455">
    <property type="entry name" value="AMP_BINDING"/>
    <property type="match status" value="1"/>
</dbReference>
<feature type="domain" description="Carrier" evidence="6">
    <location>
        <begin position="944"/>
        <end position="1018"/>
    </location>
</feature>
<keyword evidence="4" id="KW-0597">Phosphoprotein</keyword>
<dbReference type="Pfam" id="PF00668">
    <property type="entry name" value="Condensation"/>
    <property type="match status" value="1"/>
</dbReference>
<evidence type="ECO:0000256" key="5">
    <source>
        <dbReference type="SAM" id="MobiDB-lite"/>
    </source>
</evidence>
<accession>L8P553</accession>
<dbReference type="GO" id="GO:0043041">
    <property type="term" value="P:amino acid activation for nonribosomal peptide biosynthetic process"/>
    <property type="evidence" value="ECO:0007669"/>
    <property type="project" value="TreeGrafter"/>
</dbReference>
<dbReference type="InterPro" id="IPR025110">
    <property type="entry name" value="AMP-bd_C"/>
</dbReference>
<dbReference type="InterPro" id="IPR029058">
    <property type="entry name" value="AB_hydrolase_fold"/>
</dbReference>
<dbReference type="PANTHER" id="PTHR45527:SF1">
    <property type="entry name" value="FATTY ACID SYNTHASE"/>
    <property type="match status" value="1"/>
</dbReference>
<evidence type="ECO:0000256" key="2">
    <source>
        <dbReference type="ARBA" id="ARBA00006432"/>
    </source>
</evidence>
<dbReference type="Pfam" id="PF13193">
    <property type="entry name" value="AMP-binding_C"/>
    <property type="match status" value="1"/>
</dbReference>